<evidence type="ECO:0000313" key="4">
    <source>
        <dbReference type="Proteomes" id="UP001595962"/>
    </source>
</evidence>
<accession>A0ABV9JNS6</accession>
<keyword evidence="4" id="KW-1185">Reference proteome</keyword>
<proteinExistence type="predicted"/>
<gene>
    <name evidence="3" type="ORF">ACFO3I_12955</name>
</gene>
<feature type="zinc finger region" description="dksA C4-type" evidence="1">
    <location>
        <begin position="88"/>
        <end position="112"/>
    </location>
</feature>
<evidence type="ECO:0000313" key="3">
    <source>
        <dbReference type="EMBL" id="MFC4655918.1"/>
    </source>
</evidence>
<keyword evidence="2" id="KW-0175">Coiled coil</keyword>
<dbReference type="Proteomes" id="UP001595962">
    <property type="component" value="Unassembled WGS sequence"/>
</dbReference>
<evidence type="ECO:0000256" key="2">
    <source>
        <dbReference type="SAM" id="Coils"/>
    </source>
</evidence>
<dbReference type="PROSITE" id="PS51128">
    <property type="entry name" value="ZF_DKSA_2"/>
    <property type="match status" value="1"/>
</dbReference>
<dbReference type="RefSeq" id="WP_377334468.1">
    <property type="nucleotide sequence ID" value="NZ_JBHSGB010000010.1"/>
</dbReference>
<dbReference type="SUPFAM" id="SSF57716">
    <property type="entry name" value="Glucocorticoid receptor-like (DNA-binding domain)"/>
    <property type="match status" value="1"/>
</dbReference>
<evidence type="ECO:0008006" key="5">
    <source>
        <dbReference type="Google" id="ProtNLM"/>
    </source>
</evidence>
<comment type="caution">
    <text evidence="3">The sequence shown here is derived from an EMBL/GenBank/DDBJ whole genome shotgun (WGS) entry which is preliminary data.</text>
</comment>
<dbReference type="EMBL" id="JBHSGB010000010">
    <property type="protein sequence ID" value="MFC4655918.1"/>
    <property type="molecule type" value="Genomic_DNA"/>
</dbReference>
<evidence type="ECO:0000256" key="1">
    <source>
        <dbReference type="PROSITE-ProRule" id="PRU00510"/>
    </source>
</evidence>
<organism evidence="3 4">
    <name type="scientific">Rheinheimera marina</name>
    <dbReference type="NCBI Taxonomy" id="1774958"/>
    <lineage>
        <taxon>Bacteria</taxon>
        <taxon>Pseudomonadati</taxon>
        <taxon>Pseudomonadota</taxon>
        <taxon>Gammaproteobacteria</taxon>
        <taxon>Chromatiales</taxon>
        <taxon>Chromatiaceae</taxon>
        <taxon>Rheinheimera</taxon>
    </lineage>
</organism>
<dbReference type="Gene3D" id="1.20.120.910">
    <property type="entry name" value="DksA, coiled-coil domain"/>
    <property type="match status" value="1"/>
</dbReference>
<reference evidence="4" key="1">
    <citation type="journal article" date="2019" name="Int. J. Syst. Evol. Microbiol.">
        <title>The Global Catalogue of Microorganisms (GCM) 10K type strain sequencing project: providing services to taxonomists for standard genome sequencing and annotation.</title>
        <authorList>
            <consortium name="The Broad Institute Genomics Platform"/>
            <consortium name="The Broad Institute Genome Sequencing Center for Infectious Disease"/>
            <person name="Wu L."/>
            <person name="Ma J."/>
        </authorList>
    </citation>
    <scope>NUCLEOTIDE SEQUENCE [LARGE SCALE GENOMIC DNA]</scope>
    <source>
        <strain evidence="4">DT28</strain>
    </source>
</reference>
<name>A0ABV9JNS6_9GAMM</name>
<protein>
    <recommendedName>
        <fullName evidence="5">DksA C4-type domain-containing protein</fullName>
    </recommendedName>
</protein>
<feature type="coiled-coil region" evidence="2">
    <location>
        <begin position="88"/>
        <end position="115"/>
    </location>
</feature>
<sequence>MIHRFHADCQARLQLELNRLQHSIVQLLQQENHAAEAALALRLQQHPVSSWPDLLTANKPWCIRQQLERLEAVIAALSQIELKLYGVCSDCEAQIEQERLELDAASQRCTQCEERHKKRDEISLLKRS</sequence>